<keyword evidence="2" id="KW-0813">Transport</keyword>
<dbReference type="GO" id="GO:0005886">
    <property type="term" value="C:plasma membrane"/>
    <property type="evidence" value="ECO:0007669"/>
    <property type="project" value="UniProtKB-SubCell"/>
</dbReference>
<dbReference type="GO" id="GO:0015293">
    <property type="term" value="F:symporter activity"/>
    <property type="evidence" value="ECO:0007669"/>
    <property type="project" value="UniProtKB-KW"/>
</dbReference>
<keyword evidence="3" id="KW-1003">Cell membrane</keyword>
<feature type="transmembrane region" description="Helical" evidence="7">
    <location>
        <begin position="316"/>
        <end position="340"/>
    </location>
</feature>
<feature type="transmembrane region" description="Helical" evidence="7">
    <location>
        <begin position="46"/>
        <end position="62"/>
    </location>
</feature>
<evidence type="ECO:0000256" key="7">
    <source>
        <dbReference type="SAM" id="Phobius"/>
    </source>
</evidence>
<evidence type="ECO:0000313" key="9">
    <source>
        <dbReference type="Proteomes" id="UP000518887"/>
    </source>
</evidence>
<dbReference type="RefSeq" id="WP_184656289.1">
    <property type="nucleotide sequence ID" value="NZ_JACHFQ010000001.1"/>
</dbReference>
<protein>
    <submittedName>
        <fullName evidence="8">Na+/H+-dicarboxylate symporter</fullName>
    </submittedName>
</protein>
<feature type="transmembrane region" description="Helical" evidence="7">
    <location>
        <begin position="176"/>
        <end position="198"/>
    </location>
</feature>
<evidence type="ECO:0000256" key="2">
    <source>
        <dbReference type="ARBA" id="ARBA00022448"/>
    </source>
</evidence>
<comment type="caution">
    <text evidence="8">The sequence shown here is derived from an EMBL/GenBank/DDBJ whole genome shotgun (WGS) entry which is preliminary data.</text>
</comment>
<feature type="transmembrane region" description="Helical" evidence="7">
    <location>
        <begin position="136"/>
        <end position="155"/>
    </location>
</feature>
<name>A0A7W8G6G6_9SPIR</name>
<keyword evidence="9" id="KW-1185">Reference proteome</keyword>
<comment type="subcellular location">
    <subcellularLocation>
        <location evidence="1">Cell membrane</location>
        <topology evidence="1">Multi-pass membrane protein</topology>
    </subcellularLocation>
</comment>
<dbReference type="SUPFAM" id="SSF118215">
    <property type="entry name" value="Proton glutamate symport protein"/>
    <property type="match status" value="1"/>
</dbReference>
<gene>
    <name evidence="8" type="ORF">HNP76_000021</name>
</gene>
<feature type="transmembrane region" description="Helical" evidence="7">
    <location>
        <begin position="285"/>
        <end position="309"/>
    </location>
</feature>
<proteinExistence type="predicted"/>
<keyword evidence="6 7" id="KW-0472">Membrane</keyword>
<keyword evidence="4 7" id="KW-0812">Transmembrane</keyword>
<dbReference type="PANTHER" id="PTHR42865:SF7">
    <property type="entry name" value="PROTON_GLUTAMATE-ASPARTATE SYMPORTER"/>
    <property type="match status" value="1"/>
</dbReference>
<dbReference type="PANTHER" id="PTHR42865">
    <property type="entry name" value="PROTON/GLUTAMATE-ASPARTATE SYMPORTER"/>
    <property type="match status" value="1"/>
</dbReference>
<dbReference type="Pfam" id="PF00375">
    <property type="entry name" value="SDF"/>
    <property type="match status" value="1"/>
</dbReference>
<reference evidence="8 9" key="1">
    <citation type="submission" date="2020-08" db="EMBL/GenBank/DDBJ databases">
        <title>Genomic Encyclopedia of Type Strains, Phase IV (KMG-IV): sequencing the most valuable type-strain genomes for metagenomic binning, comparative biology and taxonomic classification.</title>
        <authorList>
            <person name="Goeker M."/>
        </authorList>
    </citation>
    <scope>NUCLEOTIDE SEQUENCE [LARGE SCALE GENOMIC DNA]</scope>
    <source>
        <strain evidence="8 9">DSM 103462</strain>
    </source>
</reference>
<evidence type="ECO:0000256" key="5">
    <source>
        <dbReference type="ARBA" id="ARBA00022989"/>
    </source>
</evidence>
<keyword evidence="5 7" id="KW-1133">Transmembrane helix</keyword>
<feature type="transmembrane region" description="Helical" evidence="7">
    <location>
        <begin position="210"/>
        <end position="232"/>
    </location>
</feature>
<accession>A0A7W8G6G6</accession>
<dbReference type="InterPro" id="IPR036458">
    <property type="entry name" value="Na:dicarbo_symporter_sf"/>
</dbReference>
<feature type="transmembrane region" description="Helical" evidence="7">
    <location>
        <begin position="244"/>
        <end position="265"/>
    </location>
</feature>
<evidence type="ECO:0000256" key="6">
    <source>
        <dbReference type="ARBA" id="ARBA00023136"/>
    </source>
</evidence>
<evidence type="ECO:0000256" key="4">
    <source>
        <dbReference type="ARBA" id="ARBA00022692"/>
    </source>
</evidence>
<dbReference type="EMBL" id="JACHFQ010000001">
    <property type="protein sequence ID" value="MBB5224681.1"/>
    <property type="molecule type" value="Genomic_DNA"/>
</dbReference>
<dbReference type="AlphaFoldDB" id="A0A7W8G6G6"/>
<feature type="transmembrane region" description="Helical" evidence="7">
    <location>
        <begin position="74"/>
        <end position="97"/>
    </location>
</feature>
<dbReference type="PRINTS" id="PR00173">
    <property type="entry name" value="EDTRNSPORT"/>
</dbReference>
<dbReference type="Gene3D" id="1.10.3860.10">
    <property type="entry name" value="Sodium:dicarboxylate symporter"/>
    <property type="match status" value="1"/>
</dbReference>
<sequence length="409" mass="44897">MKVWIKYLIGLVLGLLAAVILPLNIPSVDSAVSTLSEIAIRFGRYAVIPLLFFGTAMSMFNLRSKKHILKTSLWTAGTIVGSTLILVALGLLSILLVSLPRIPISVEKISEVPQIDIKQMILNVFPFSGFDSLKDGVYLLPAFVLAAFAGGACASDPNDSKPILSVFDSAMKLCQTMSAFFVEWLSVGMIAISCYWMLQARTIFDSQTFLPIFLMLLVDFVIVAGLIYPLILRLLCKDLRPYHVLYASLCSIITGFFTGDSNISLLTNTRHCKESLGIHDETNNFTLPLFSIFARGGTALVTTICFVTILRSYSSLGFTFFDVIWIFAVSFITSFALGSFPVGGTFVSLTVICAMYGRGFEAGYLLLRPAMPILCSFACAFDVLSSITGNYIVAVKTKKIDKIELKHYI</sequence>
<evidence type="ECO:0000313" key="8">
    <source>
        <dbReference type="EMBL" id="MBB5224681.1"/>
    </source>
</evidence>
<evidence type="ECO:0000256" key="3">
    <source>
        <dbReference type="ARBA" id="ARBA00022475"/>
    </source>
</evidence>
<organism evidence="8 9">
    <name type="scientific">Treponema ruminis</name>
    <dbReference type="NCBI Taxonomy" id="744515"/>
    <lineage>
        <taxon>Bacteria</taxon>
        <taxon>Pseudomonadati</taxon>
        <taxon>Spirochaetota</taxon>
        <taxon>Spirochaetia</taxon>
        <taxon>Spirochaetales</taxon>
        <taxon>Treponemataceae</taxon>
        <taxon>Treponema</taxon>
    </lineage>
</organism>
<dbReference type="InterPro" id="IPR001991">
    <property type="entry name" value="Na-dicarboxylate_symporter"/>
</dbReference>
<evidence type="ECO:0000256" key="1">
    <source>
        <dbReference type="ARBA" id="ARBA00004651"/>
    </source>
</evidence>
<dbReference type="Proteomes" id="UP000518887">
    <property type="component" value="Unassembled WGS sequence"/>
</dbReference>